<protein>
    <submittedName>
        <fullName evidence="5">GntR family transcriptional regulator</fullName>
    </submittedName>
</protein>
<dbReference type="InterPro" id="IPR050679">
    <property type="entry name" value="Bact_HTH_transcr_reg"/>
</dbReference>
<dbReference type="PANTHER" id="PTHR44846:SF17">
    <property type="entry name" value="GNTR-FAMILY TRANSCRIPTIONAL REGULATOR"/>
    <property type="match status" value="1"/>
</dbReference>
<dbReference type="EMBL" id="JBHTHX010000081">
    <property type="protein sequence ID" value="MFD0883846.1"/>
    <property type="molecule type" value="Genomic_DNA"/>
</dbReference>
<dbReference type="PANTHER" id="PTHR44846">
    <property type="entry name" value="MANNOSYL-D-GLYCERATE TRANSPORT/METABOLISM SYSTEM REPRESSOR MNGR-RELATED"/>
    <property type="match status" value="1"/>
</dbReference>
<name>A0ABW3DKG7_9ACTN</name>
<evidence type="ECO:0000259" key="4">
    <source>
        <dbReference type="PROSITE" id="PS50949"/>
    </source>
</evidence>
<keyword evidence="6" id="KW-1185">Reference proteome</keyword>
<accession>A0ABW3DKG7</accession>
<evidence type="ECO:0000256" key="3">
    <source>
        <dbReference type="ARBA" id="ARBA00023163"/>
    </source>
</evidence>
<dbReference type="Pfam" id="PF00392">
    <property type="entry name" value="GntR"/>
    <property type="match status" value="1"/>
</dbReference>
<reference evidence="6" key="1">
    <citation type="journal article" date="2019" name="Int. J. Syst. Evol. Microbiol.">
        <title>The Global Catalogue of Microorganisms (GCM) 10K type strain sequencing project: providing services to taxonomists for standard genome sequencing and annotation.</title>
        <authorList>
            <consortium name="The Broad Institute Genomics Platform"/>
            <consortium name="The Broad Institute Genome Sequencing Center for Infectious Disease"/>
            <person name="Wu L."/>
            <person name="Ma J."/>
        </authorList>
    </citation>
    <scope>NUCLEOTIDE SEQUENCE [LARGE SCALE GENOMIC DNA]</scope>
    <source>
        <strain evidence="6">CCUG 62974</strain>
    </source>
</reference>
<evidence type="ECO:0000313" key="6">
    <source>
        <dbReference type="Proteomes" id="UP001597024"/>
    </source>
</evidence>
<sequence>MPIDPDSYEPLYRQVAGDLRQRITSGALSPGQRLPAEPDLAHEYGVGIDALRDALAVLRSEGLVRTVSREGSYVREEVEPTLVRVEGPARIRVRLPTLQERKRLRLAEGMPVLVVDAGEETRLLSAYDTEIEIT</sequence>
<keyword evidence="3" id="KW-0804">Transcription</keyword>
<evidence type="ECO:0000256" key="1">
    <source>
        <dbReference type="ARBA" id="ARBA00023015"/>
    </source>
</evidence>
<dbReference type="SUPFAM" id="SSF46785">
    <property type="entry name" value="Winged helix' DNA-binding domain"/>
    <property type="match status" value="1"/>
</dbReference>
<evidence type="ECO:0000313" key="5">
    <source>
        <dbReference type="EMBL" id="MFD0883846.1"/>
    </source>
</evidence>
<proteinExistence type="predicted"/>
<dbReference type="Proteomes" id="UP001597024">
    <property type="component" value="Unassembled WGS sequence"/>
</dbReference>
<dbReference type="SMART" id="SM00345">
    <property type="entry name" value="HTH_GNTR"/>
    <property type="match status" value="1"/>
</dbReference>
<dbReference type="Gene3D" id="1.10.10.10">
    <property type="entry name" value="Winged helix-like DNA-binding domain superfamily/Winged helix DNA-binding domain"/>
    <property type="match status" value="1"/>
</dbReference>
<feature type="domain" description="HTH gntR-type" evidence="4">
    <location>
        <begin position="9"/>
        <end position="77"/>
    </location>
</feature>
<dbReference type="InterPro" id="IPR000524">
    <property type="entry name" value="Tscrpt_reg_HTH_GntR"/>
</dbReference>
<dbReference type="PROSITE" id="PS50949">
    <property type="entry name" value="HTH_GNTR"/>
    <property type="match status" value="1"/>
</dbReference>
<dbReference type="InterPro" id="IPR036388">
    <property type="entry name" value="WH-like_DNA-bd_sf"/>
</dbReference>
<organism evidence="5 6">
    <name type="scientific">Streptosporangium algeriense</name>
    <dbReference type="NCBI Taxonomy" id="1682748"/>
    <lineage>
        <taxon>Bacteria</taxon>
        <taxon>Bacillati</taxon>
        <taxon>Actinomycetota</taxon>
        <taxon>Actinomycetes</taxon>
        <taxon>Streptosporangiales</taxon>
        <taxon>Streptosporangiaceae</taxon>
        <taxon>Streptosporangium</taxon>
    </lineage>
</organism>
<keyword evidence="1" id="KW-0805">Transcription regulation</keyword>
<keyword evidence="2" id="KW-0238">DNA-binding</keyword>
<comment type="caution">
    <text evidence="5">The sequence shown here is derived from an EMBL/GenBank/DDBJ whole genome shotgun (WGS) entry which is preliminary data.</text>
</comment>
<dbReference type="InterPro" id="IPR036390">
    <property type="entry name" value="WH_DNA-bd_sf"/>
</dbReference>
<evidence type="ECO:0000256" key="2">
    <source>
        <dbReference type="ARBA" id="ARBA00023125"/>
    </source>
</evidence>
<gene>
    <name evidence="5" type="ORF">ACFQ08_04650</name>
</gene>
<dbReference type="CDD" id="cd07377">
    <property type="entry name" value="WHTH_GntR"/>
    <property type="match status" value="1"/>
</dbReference>